<dbReference type="EMBL" id="JN882285">
    <property type="protein sequence ID" value="AFC21502.1"/>
    <property type="molecule type" value="Genomic_DNA"/>
</dbReference>
<gene>
    <name evidence="1" type="ORF">GAP32_054</name>
</gene>
<keyword evidence="2" id="KW-1185">Reference proteome</keyword>
<dbReference type="KEGG" id="vg:13993792"/>
<name>K4F760_9CAUD</name>
<organism evidence="1 2">
    <name type="scientific">Cronobacter phage vB_CsaM_GAP32</name>
    <dbReference type="NCBI Taxonomy" id="1141136"/>
    <lineage>
        <taxon>Viruses</taxon>
        <taxon>Duplodnaviria</taxon>
        <taxon>Heunggongvirae</taxon>
        <taxon>Uroviricota</taxon>
        <taxon>Caudoviricetes</taxon>
        <taxon>Mimasvirus</taxon>
        <taxon>Mimasvirus GAP32</taxon>
    </lineage>
</organism>
<reference evidence="1 2" key="1">
    <citation type="journal article" date="2014" name="Virology">
        <title>Supersize me: Cronobacter sakazakii phage GAP32.</title>
        <authorList>
            <person name="Abbasifar R."/>
            <person name="Griffiths M.W."/>
            <person name="Sabour P.M."/>
            <person name="Ackermann H.-W."/>
            <person name="Vandersteegen K."/>
            <person name="Lavigne R."/>
            <person name="Noben J.-P."/>
            <person name="Villa A.A."/>
            <person name="Abbasifar A."/>
            <person name="Nash J.H.E."/>
            <person name="Kropinski A.M."/>
        </authorList>
    </citation>
    <scope>NUCLEOTIDE SEQUENCE [LARGE SCALE GENOMIC DNA]</scope>
    <source>
        <strain evidence="1">GAP-32</strain>
    </source>
</reference>
<protein>
    <submittedName>
        <fullName evidence="1">Uncharacterized protein</fullName>
    </submittedName>
</protein>
<dbReference type="Proteomes" id="UP000000457">
    <property type="component" value="Segment"/>
</dbReference>
<dbReference type="OrthoDB" id="35324at10239"/>
<evidence type="ECO:0000313" key="2">
    <source>
        <dbReference type="Proteomes" id="UP000000457"/>
    </source>
</evidence>
<evidence type="ECO:0000313" key="1">
    <source>
        <dbReference type="EMBL" id="AFC21502.1"/>
    </source>
</evidence>
<sequence length="183" mass="21739">MLHKIRGKRLSYNWSDGAARDYFHKKCDTFYESLSFNVDETITYNTPHTRFKLTNCYISSTGVAFGESCVMDVCFDTAWFLNGIDKHSKRIVLNNIEQDEMQLVVDEQKNCIILKEVQLTEEWLFQLMTLYDIPSYSDILIFKEIREHMMQYSYPMSFSVSYNNVNHLDLFFEKIHGYLEELI</sequence>
<dbReference type="RefSeq" id="YP_006987157.1">
    <property type="nucleotide sequence ID" value="NC_019401.1"/>
</dbReference>
<accession>K4F760</accession>
<proteinExistence type="predicted"/>
<dbReference type="GeneID" id="13993792"/>